<name>A0A411PHA9_9GAMM</name>
<protein>
    <recommendedName>
        <fullName evidence="2">diguanylate cyclase</fullName>
        <ecNumber evidence="2">2.7.7.65</ecNumber>
    </recommendedName>
</protein>
<dbReference type="InterPro" id="IPR050469">
    <property type="entry name" value="Diguanylate_Cyclase"/>
</dbReference>
<organism evidence="6 7">
    <name type="scientific">Shewanella maritima</name>
    <dbReference type="NCBI Taxonomy" id="2520507"/>
    <lineage>
        <taxon>Bacteria</taxon>
        <taxon>Pseudomonadati</taxon>
        <taxon>Pseudomonadota</taxon>
        <taxon>Gammaproteobacteria</taxon>
        <taxon>Alteromonadales</taxon>
        <taxon>Shewanellaceae</taxon>
        <taxon>Shewanella</taxon>
    </lineage>
</organism>
<dbReference type="CDD" id="cd01949">
    <property type="entry name" value="GGDEF"/>
    <property type="match status" value="1"/>
</dbReference>
<dbReference type="InterPro" id="IPR000160">
    <property type="entry name" value="GGDEF_dom"/>
</dbReference>
<accession>A0A411PHA9</accession>
<dbReference type="KEGG" id="smai:EXU30_09630"/>
<dbReference type="InterPro" id="IPR029787">
    <property type="entry name" value="Nucleotide_cyclase"/>
</dbReference>
<dbReference type="SUPFAM" id="SSF55073">
    <property type="entry name" value="Nucleotide cyclase"/>
    <property type="match status" value="1"/>
</dbReference>
<evidence type="ECO:0000256" key="4">
    <source>
        <dbReference type="SAM" id="SignalP"/>
    </source>
</evidence>
<feature type="chain" id="PRO_5018990558" description="diguanylate cyclase" evidence="4">
    <location>
        <begin position="20"/>
        <end position="382"/>
    </location>
</feature>
<dbReference type="AlphaFoldDB" id="A0A411PHA9"/>
<keyword evidence="3" id="KW-1133">Transmembrane helix</keyword>
<dbReference type="GO" id="GO:0052621">
    <property type="term" value="F:diguanylate cyclase activity"/>
    <property type="evidence" value="ECO:0007669"/>
    <property type="project" value="UniProtKB-EC"/>
</dbReference>
<keyword evidence="3" id="KW-0812">Transmembrane</keyword>
<evidence type="ECO:0000313" key="6">
    <source>
        <dbReference type="EMBL" id="QBF82925.1"/>
    </source>
</evidence>
<feature type="transmembrane region" description="Helical" evidence="3">
    <location>
        <begin position="144"/>
        <end position="172"/>
    </location>
</feature>
<keyword evidence="3" id="KW-0472">Membrane</keyword>
<dbReference type="PANTHER" id="PTHR45138:SF24">
    <property type="entry name" value="DIGUANYLATE CYCLASE DGCC-RELATED"/>
    <property type="match status" value="1"/>
</dbReference>
<dbReference type="PANTHER" id="PTHR45138">
    <property type="entry name" value="REGULATORY COMPONENTS OF SENSORY TRANSDUCTION SYSTEM"/>
    <property type="match status" value="1"/>
</dbReference>
<evidence type="ECO:0000313" key="7">
    <source>
        <dbReference type="Proteomes" id="UP000291106"/>
    </source>
</evidence>
<evidence type="ECO:0000256" key="2">
    <source>
        <dbReference type="ARBA" id="ARBA00012528"/>
    </source>
</evidence>
<dbReference type="PROSITE" id="PS50887">
    <property type="entry name" value="GGDEF"/>
    <property type="match status" value="1"/>
</dbReference>
<gene>
    <name evidence="6" type="ORF">EXU30_09630</name>
</gene>
<evidence type="ECO:0000259" key="5">
    <source>
        <dbReference type="PROSITE" id="PS50887"/>
    </source>
</evidence>
<keyword evidence="4" id="KW-0732">Signal</keyword>
<dbReference type="Proteomes" id="UP000291106">
    <property type="component" value="Chromosome"/>
</dbReference>
<feature type="signal peptide" evidence="4">
    <location>
        <begin position="1"/>
        <end position="19"/>
    </location>
</feature>
<feature type="domain" description="GGDEF" evidence="5">
    <location>
        <begin position="251"/>
        <end position="382"/>
    </location>
</feature>
<dbReference type="Pfam" id="PF00990">
    <property type="entry name" value="GGDEF"/>
    <property type="match status" value="1"/>
</dbReference>
<dbReference type="OrthoDB" id="9813903at2"/>
<dbReference type="Gene3D" id="3.30.70.270">
    <property type="match status" value="1"/>
</dbReference>
<evidence type="ECO:0000256" key="3">
    <source>
        <dbReference type="SAM" id="Phobius"/>
    </source>
</evidence>
<feature type="transmembrane region" description="Helical" evidence="3">
    <location>
        <begin position="58"/>
        <end position="77"/>
    </location>
</feature>
<dbReference type="EC" id="2.7.7.65" evidence="2"/>
<dbReference type="EMBL" id="CP036200">
    <property type="protein sequence ID" value="QBF82925.1"/>
    <property type="molecule type" value="Genomic_DNA"/>
</dbReference>
<keyword evidence="7" id="KW-1185">Reference proteome</keyword>
<evidence type="ECO:0000256" key="1">
    <source>
        <dbReference type="ARBA" id="ARBA00001946"/>
    </source>
</evidence>
<comment type="cofactor">
    <cofactor evidence="1">
        <name>Mg(2+)</name>
        <dbReference type="ChEBI" id="CHEBI:18420"/>
    </cofactor>
</comment>
<sequence length="382" mass="42867">MIYVQFLCLIATACTLAWAALAGPMKIAPQASTRFAIANIAMMTGFILYTQRSNEISYFAWFVADMVMLLGFMLVRWGGQSLFKQSSTITNDCLLLLATALLMLLVPPQTTYAAYMVLLMSLVAAYIFAMVTRDNYHALNRGVNLHYSVVLSVPFALASILFLARGLGYLLWPDDMLLLAEQNSLDQPVLMWTYIVMLLTVNIVLLGNAVARLVYKIRQLANRDQLTGLWNRHALLTKLADVDAHWRRHQHVYSVLVIDLDHFKHINDQYGHQIGDEALKHFSTLLTNSLRKVDFICRYGGEEFLVILPSTPTQQAMLVADKLLTIINRAPFKTANTNLYLTASIGVATCRNDLNYDQTLNAADSAMFEAKQNGRNTIRCAA</sequence>
<feature type="transmembrane region" description="Helical" evidence="3">
    <location>
        <begin position="192"/>
        <end position="215"/>
    </location>
</feature>
<dbReference type="NCBIfam" id="TIGR00254">
    <property type="entry name" value="GGDEF"/>
    <property type="match status" value="1"/>
</dbReference>
<feature type="transmembrane region" description="Helical" evidence="3">
    <location>
        <begin position="112"/>
        <end position="132"/>
    </location>
</feature>
<dbReference type="GO" id="GO:1902201">
    <property type="term" value="P:negative regulation of bacterial-type flagellum-dependent cell motility"/>
    <property type="evidence" value="ECO:0007669"/>
    <property type="project" value="TreeGrafter"/>
</dbReference>
<dbReference type="GO" id="GO:0005886">
    <property type="term" value="C:plasma membrane"/>
    <property type="evidence" value="ECO:0007669"/>
    <property type="project" value="TreeGrafter"/>
</dbReference>
<proteinExistence type="predicted"/>
<dbReference type="InterPro" id="IPR043128">
    <property type="entry name" value="Rev_trsase/Diguanyl_cyclase"/>
</dbReference>
<dbReference type="SMART" id="SM00267">
    <property type="entry name" value="GGDEF"/>
    <property type="match status" value="1"/>
</dbReference>
<dbReference type="GO" id="GO:0043709">
    <property type="term" value="P:cell adhesion involved in single-species biofilm formation"/>
    <property type="evidence" value="ECO:0007669"/>
    <property type="project" value="TreeGrafter"/>
</dbReference>
<dbReference type="FunFam" id="3.30.70.270:FF:000001">
    <property type="entry name" value="Diguanylate cyclase domain protein"/>
    <property type="match status" value="1"/>
</dbReference>
<reference evidence="6 7" key="1">
    <citation type="submission" date="2019-02" db="EMBL/GenBank/DDBJ databases">
        <title>Shewanella sp. D4-2 isolated from Dokdo Island.</title>
        <authorList>
            <person name="Baek K."/>
        </authorList>
    </citation>
    <scope>NUCLEOTIDE SEQUENCE [LARGE SCALE GENOMIC DNA]</scope>
    <source>
        <strain evidence="6 7">D4-2</strain>
    </source>
</reference>